<sequence length="133" mass="14472">MSESPPPSPMKIMQAQLLLKKLSKAKKKTTKSAAKSKPAPKEKEATEDFEGYTLVVVEGYPEDMLLQSISWHMGISCPQVVYGIVDLAPVRHSTLFQQDFLVSYAPGVKLWTLAGPSSSKPGCLSFEVDGNAT</sequence>
<protein>
    <submittedName>
        <fullName evidence="2">Uncharacterized protein</fullName>
    </submittedName>
</protein>
<accession>A0A8H5B717</accession>
<gene>
    <name evidence="2" type="ORF">D9619_012043</name>
</gene>
<dbReference type="AlphaFoldDB" id="A0A8H5B717"/>
<name>A0A8H5B717_9AGAR</name>
<dbReference type="EMBL" id="JAACJJ010000031">
    <property type="protein sequence ID" value="KAF5317989.1"/>
    <property type="molecule type" value="Genomic_DNA"/>
</dbReference>
<dbReference type="Proteomes" id="UP000567179">
    <property type="component" value="Unassembled WGS sequence"/>
</dbReference>
<evidence type="ECO:0000313" key="2">
    <source>
        <dbReference type="EMBL" id="KAF5317989.1"/>
    </source>
</evidence>
<evidence type="ECO:0000313" key="3">
    <source>
        <dbReference type="Proteomes" id="UP000567179"/>
    </source>
</evidence>
<proteinExistence type="predicted"/>
<reference evidence="2 3" key="1">
    <citation type="journal article" date="2020" name="ISME J.">
        <title>Uncovering the hidden diversity of litter-decomposition mechanisms in mushroom-forming fungi.</title>
        <authorList>
            <person name="Floudas D."/>
            <person name="Bentzer J."/>
            <person name="Ahren D."/>
            <person name="Johansson T."/>
            <person name="Persson P."/>
            <person name="Tunlid A."/>
        </authorList>
    </citation>
    <scope>NUCLEOTIDE SEQUENCE [LARGE SCALE GENOMIC DNA]</scope>
    <source>
        <strain evidence="2 3">CBS 101986</strain>
    </source>
</reference>
<evidence type="ECO:0000256" key="1">
    <source>
        <dbReference type="SAM" id="MobiDB-lite"/>
    </source>
</evidence>
<feature type="region of interest" description="Disordered" evidence="1">
    <location>
        <begin position="24"/>
        <end position="45"/>
    </location>
</feature>
<comment type="caution">
    <text evidence="2">The sequence shown here is derived from an EMBL/GenBank/DDBJ whole genome shotgun (WGS) entry which is preliminary data.</text>
</comment>
<organism evidence="2 3">
    <name type="scientific">Psilocybe cf. subviscida</name>
    <dbReference type="NCBI Taxonomy" id="2480587"/>
    <lineage>
        <taxon>Eukaryota</taxon>
        <taxon>Fungi</taxon>
        <taxon>Dikarya</taxon>
        <taxon>Basidiomycota</taxon>
        <taxon>Agaricomycotina</taxon>
        <taxon>Agaricomycetes</taxon>
        <taxon>Agaricomycetidae</taxon>
        <taxon>Agaricales</taxon>
        <taxon>Agaricineae</taxon>
        <taxon>Strophariaceae</taxon>
        <taxon>Psilocybe</taxon>
    </lineage>
</organism>
<keyword evidence="3" id="KW-1185">Reference proteome</keyword>